<evidence type="ECO:0000259" key="4">
    <source>
        <dbReference type="Pfam" id="PF02709"/>
    </source>
</evidence>
<keyword evidence="1" id="KW-0808">Transferase</keyword>
<dbReference type="RefSeq" id="WP_116412126.1">
    <property type="nucleotide sequence ID" value="NZ_NBXB01000034.1"/>
</dbReference>
<dbReference type="InterPro" id="IPR001173">
    <property type="entry name" value="Glyco_trans_2-like"/>
</dbReference>
<reference evidence="5 6" key="1">
    <citation type="submission" date="2017-04" db="EMBL/GenBank/DDBJ databases">
        <title>Comparative genome analysis of Subtercola boreus.</title>
        <authorList>
            <person name="Cho Y.-J."/>
            <person name="Cho A."/>
            <person name="Kim O.-S."/>
            <person name="Lee J.-I."/>
        </authorList>
    </citation>
    <scope>NUCLEOTIDE SEQUENCE [LARGE SCALE GENOMIC DNA]</scope>
    <source>
        <strain evidence="5 6">P27479</strain>
    </source>
</reference>
<evidence type="ECO:0000256" key="1">
    <source>
        <dbReference type="ARBA" id="ARBA00022679"/>
    </source>
</evidence>
<name>A0A3E0VU52_9MICO</name>
<feature type="domain" description="Galactosyltransferase C-terminal" evidence="4">
    <location>
        <begin position="204"/>
        <end position="255"/>
    </location>
</feature>
<dbReference type="PANTHER" id="PTHR43179">
    <property type="entry name" value="RHAMNOSYLTRANSFERASE WBBL"/>
    <property type="match status" value="1"/>
</dbReference>
<dbReference type="GO" id="GO:0016740">
    <property type="term" value="F:transferase activity"/>
    <property type="evidence" value="ECO:0007669"/>
    <property type="project" value="UniProtKB-KW"/>
</dbReference>
<protein>
    <recommendedName>
        <fullName evidence="7">Glycosyltransferase</fullName>
    </recommendedName>
</protein>
<dbReference type="Pfam" id="PF00535">
    <property type="entry name" value="Glycos_transf_2"/>
    <property type="match status" value="1"/>
</dbReference>
<evidence type="ECO:0008006" key="7">
    <source>
        <dbReference type="Google" id="ProtNLM"/>
    </source>
</evidence>
<dbReference type="InterPro" id="IPR029044">
    <property type="entry name" value="Nucleotide-diphossugar_trans"/>
</dbReference>
<dbReference type="AlphaFoldDB" id="A0A3E0VU52"/>
<organism evidence="5 6">
    <name type="scientific">Subtercola boreus</name>
    <dbReference type="NCBI Taxonomy" id="120213"/>
    <lineage>
        <taxon>Bacteria</taxon>
        <taxon>Bacillati</taxon>
        <taxon>Actinomycetota</taxon>
        <taxon>Actinomycetes</taxon>
        <taxon>Micrococcales</taxon>
        <taxon>Microbacteriaceae</taxon>
        <taxon>Subtercola</taxon>
    </lineage>
</organism>
<evidence type="ECO:0000313" key="6">
    <source>
        <dbReference type="Proteomes" id="UP000256541"/>
    </source>
</evidence>
<evidence type="ECO:0000259" key="3">
    <source>
        <dbReference type="Pfam" id="PF00535"/>
    </source>
</evidence>
<evidence type="ECO:0000313" key="5">
    <source>
        <dbReference type="EMBL" id="RFA13562.1"/>
    </source>
</evidence>
<proteinExistence type="predicted"/>
<dbReference type="Pfam" id="PF02709">
    <property type="entry name" value="Glyco_transf_7C"/>
    <property type="match status" value="1"/>
</dbReference>
<gene>
    <name evidence="5" type="ORF">B7R22_12950</name>
</gene>
<feature type="domain" description="Glycosyltransferase 2-like" evidence="3">
    <location>
        <begin position="49"/>
        <end position="162"/>
    </location>
</feature>
<dbReference type="EMBL" id="NBXB01000034">
    <property type="protein sequence ID" value="RFA13562.1"/>
    <property type="molecule type" value="Genomic_DNA"/>
</dbReference>
<dbReference type="SUPFAM" id="SSF53448">
    <property type="entry name" value="Nucleotide-diphospho-sugar transferases"/>
    <property type="match status" value="1"/>
</dbReference>
<sequence>MSGVAPNGRPEVSRHGPALRGTAPRGIPLRGNDWSPLDGLTPAEPPSVSVIVAHYNQQAELDRTLAALGRQTHPADRTEVIVVDDGSIEPPRVPPGVRVLRQDDRGFRLAAARNLGAGSADGDILCFLDADTAPEPGYLEALTRLPALSPDVVTVGMRRHSDFTGLPVDAPVEVEAPLRELPSPEWLQRAYADSQNLLVSDDRSYRFIIGAVIACGRVLFDQVGGFDETFTEYGGEDWEWAHRAWTAGAVFAHVPGAVAWHDGPEWAGREGDTAGLAQKNAETLALAARIPVAGSRPLAIRPGGVVMLGTHAGVPTTDVLVSVHSAPSLAALVICVDTVLQAIPGAIVRVPAVFTAALASDDRIGPLERAVSSRITIEVPVSVRFDVPELRAAVERMAVEQLGSLELTNGRRIALLASQRARAREARWGRGDLFPHLSATCSALPLADEPGLAAYFGGWG</sequence>
<dbReference type="Proteomes" id="UP000256541">
    <property type="component" value="Unassembled WGS sequence"/>
</dbReference>
<dbReference type="Gene3D" id="3.90.550.10">
    <property type="entry name" value="Spore Coat Polysaccharide Biosynthesis Protein SpsA, Chain A"/>
    <property type="match status" value="1"/>
</dbReference>
<evidence type="ECO:0000256" key="2">
    <source>
        <dbReference type="SAM" id="MobiDB-lite"/>
    </source>
</evidence>
<dbReference type="InterPro" id="IPR027791">
    <property type="entry name" value="Galactosyl_T_C"/>
</dbReference>
<feature type="region of interest" description="Disordered" evidence="2">
    <location>
        <begin position="1"/>
        <end position="41"/>
    </location>
</feature>
<dbReference type="PANTHER" id="PTHR43179:SF7">
    <property type="entry name" value="RHAMNOSYLTRANSFERASE WBBL"/>
    <property type="match status" value="1"/>
</dbReference>
<accession>A0A3E0VU52</accession>
<dbReference type="OrthoDB" id="4120491at2"/>
<comment type="caution">
    <text evidence="5">The sequence shown here is derived from an EMBL/GenBank/DDBJ whole genome shotgun (WGS) entry which is preliminary data.</text>
</comment>